<dbReference type="EMBL" id="MK072508">
    <property type="protein sequence ID" value="AYV86509.1"/>
    <property type="molecule type" value="Genomic_DNA"/>
</dbReference>
<protein>
    <submittedName>
        <fullName evidence="1">Uncharacterized protein</fullName>
    </submittedName>
</protein>
<organism evidence="1">
    <name type="scientific">Sylvanvirus sp</name>
    <dbReference type="NCBI Taxonomy" id="2487774"/>
    <lineage>
        <taxon>Viruses</taxon>
    </lineage>
</organism>
<name>A0A3G5AKQ3_9VIRU</name>
<reference evidence="1" key="1">
    <citation type="submission" date="2018-10" db="EMBL/GenBank/DDBJ databases">
        <title>Hidden diversity of soil giant viruses.</title>
        <authorList>
            <person name="Schulz F."/>
            <person name="Alteio L."/>
            <person name="Goudeau D."/>
            <person name="Ryan E.M."/>
            <person name="Malmstrom R.R."/>
            <person name="Blanchard J."/>
            <person name="Woyke T."/>
        </authorList>
    </citation>
    <scope>NUCLEOTIDE SEQUENCE</scope>
    <source>
        <strain evidence="1">SYV1</strain>
    </source>
</reference>
<accession>A0A3G5AKQ3</accession>
<sequence length="181" mass="21708">MSIHPWIIDRLCDQIGLERHINIHERRLIQSLFTTASGSTEANKNIDWKWESIGDWILVHAVYLIMRIYNDLLYFYPSSSSTDLDHSYHTTFIHWTSCPLNFEQRDQLYQTYINYKHKHLSEWESFEQEFMFYQHPSLLNTWTQSLQEAWNALSIDLSPLIPLIVSYVYLDPMLNKSFQND</sequence>
<evidence type="ECO:0000313" key="1">
    <source>
        <dbReference type="EMBL" id="AYV86509.1"/>
    </source>
</evidence>
<proteinExistence type="predicted"/>
<gene>
    <name evidence="1" type="ORF">Sylvanvirus2_5</name>
</gene>